<evidence type="ECO:0000313" key="3">
    <source>
        <dbReference type="Proteomes" id="UP001302059"/>
    </source>
</evidence>
<keyword evidence="3" id="KW-1185">Reference proteome</keyword>
<comment type="caution">
    <text evidence="2">The sequence shown here is derived from an EMBL/GenBank/DDBJ whole genome shotgun (WGS) entry which is preliminary data.</text>
</comment>
<feature type="compositionally biased region" description="Basic and acidic residues" evidence="1">
    <location>
        <begin position="1"/>
        <end position="21"/>
    </location>
</feature>
<organism evidence="2 3">
    <name type="scientific">Deinococcus rhizophilus</name>
    <dbReference type="NCBI Taxonomy" id="3049544"/>
    <lineage>
        <taxon>Bacteria</taxon>
        <taxon>Thermotogati</taxon>
        <taxon>Deinococcota</taxon>
        <taxon>Deinococci</taxon>
        <taxon>Deinococcales</taxon>
        <taxon>Deinococcaceae</taxon>
        <taxon>Deinococcus</taxon>
    </lineage>
</organism>
<accession>A0ABT7JDK2</accession>
<sequence length="56" mass="5900">MTKNDEGRGRTPHTHDEEHAPLSESAQDTPQPSPEEGASGAGKHGRPTDDSDPGHS</sequence>
<feature type="region of interest" description="Disordered" evidence="1">
    <location>
        <begin position="1"/>
        <end position="56"/>
    </location>
</feature>
<evidence type="ECO:0000256" key="1">
    <source>
        <dbReference type="SAM" id="MobiDB-lite"/>
    </source>
</evidence>
<gene>
    <name evidence="2" type="ORF">QOL99_03065</name>
</gene>
<evidence type="ECO:0000313" key="2">
    <source>
        <dbReference type="EMBL" id="MDL2343125.1"/>
    </source>
</evidence>
<name>A0ABT7JDK2_9DEIO</name>
<dbReference type="RefSeq" id="WP_285521188.1">
    <property type="nucleotide sequence ID" value="NZ_JASNGB010000012.1"/>
</dbReference>
<reference evidence="2 3" key="1">
    <citation type="submission" date="2023-05" db="EMBL/GenBank/DDBJ databases">
        <authorList>
            <person name="Gao F."/>
        </authorList>
    </citation>
    <scope>NUCLEOTIDE SEQUENCE [LARGE SCALE GENOMIC DNA]</scope>
    <source>
        <strain evidence="2 3">MIMF12</strain>
    </source>
</reference>
<feature type="compositionally biased region" description="Basic and acidic residues" evidence="1">
    <location>
        <begin position="46"/>
        <end position="56"/>
    </location>
</feature>
<protein>
    <submittedName>
        <fullName evidence="2">Uncharacterized protein</fullName>
    </submittedName>
</protein>
<proteinExistence type="predicted"/>
<dbReference type="Proteomes" id="UP001302059">
    <property type="component" value="Unassembled WGS sequence"/>
</dbReference>
<dbReference type="EMBL" id="JASNGB010000012">
    <property type="protein sequence ID" value="MDL2343125.1"/>
    <property type="molecule type" value="Genomic_DNA"/>
</dbReference>